<dbReference type="AlphaFoldDB" id="A0AA40G7I4"/>
<reference evidence="1" key="1">
    <citation type="submission" date="2021-10" db="EMBL/GenBank/DDBJ databases">
        <title>Melipona bicolor Genome sequencing and assembly.</title>
        <authorList>
            <person name="Araujo N.S."/>
            <person name="Arias M.C."/>
        </authorList>
    </citation>
    <scope>NUCLEOTIDE SEQUENCE</scope>
    <source>
        <strain evidence="1">USP_2M_L1-L4_2017</strain>
        <tissue evidence="1">Whole body</tissue>
    </source>
</reference>
<sequence>MKPISRCKCNDIPTETSGQPLCTIIFARRNSIWVRERARGLAYVRTRQSKKAREKDIAKMERELKLISNALHTVCVTAISYAAASSSKKPRNVRIPRSARYSHGRSIRWDQIDDIEIAEITTLPSFTTL</sequence>
<organism evidence="1 2">
    <name type="scientific">Melipona bicolor</name>
    <dbReference type="NCBI Taxonomy" id="60889"/>
    <lineage>
        <taxon>Eukaryota</taxon>
        <taxon>Metazoa</taxon>
        <taxon>Ecdysozoa</taxon>
        <taxon>Arthropoda</taxon>
        <taxon>Hexapoda</taxon>
        <taxon>Insecta</taxon>
        <taxon>Pterygota</taxon>
        <taxon>Neoptera</taxon>
        <taxon>Endopterygota</taxon>
        <taxon>Hymenoptera</taxon>
        <taxon>Apocrita</taxon>
        <taxon>Aculeata</taxon>
        <taxon>Apoidea</taxon>
        <taxon>Anthophila</taxon>
        <taxon>Apidae</taxon>
        <taxon>Melipona</taxon>
    </lineage>
</organism>
<comment type="caution">
    <text evidence="1">The sequence shown here is derived from an EMBL/GenBank/DDBJ whole genome shotgun (WGS) entry which is preliminary data.</text>
</comment>
<accession>A0AA40G7I4</accession>
<dbReference type="EMBL" id="JAHYIQ010000004">
    <property type="protein sequence ID" value="KAK1132533.1"/>
    <property type="molecule type" value="Genomic_DNA"/>
</dbReference>
<protein>
    <submittedName>
        <fullName evidence="1">Uncharacterized protein</fullName>
    </submittedName>
</protein>
<evidence type="ECO:0000313" key="2">
    <source>
        <dbReference type="Proteomes" id="UP001177670"/>
    </source>
</evidence>
<name>A0AA40G7I4_9HYME</name>
<keyword evidence="2" id="KW-1185">Reference proteome</keyword>
<proteinExistence type="predicted"/>
<dbReference type="Proteomes" id="UP001177670">
    <property type="component" value="Unassembled WGS sequence"/>
</dbReference>
<evidence type="ECO:0000313" key="1">
    <source>
        <dbReference type="EMBL" id="KAK1132533.1"/>
    </source>
</evidence>
<gene>
    <name evidence="1" type="ORF">K0M31_013916</name>
</gene>